<reference evidence="1" key="1">
    <citation type="submission" date="2016-04" db="EMBL/GenBank/DDBJ databases">
        <title>Fast-growing isolate from the root nodules of Vavilovia formosa.</title>
        <authorList>
            <person name="Kimeklis A."/>
            <person name="Safronova V."/>
            <person name="Belimov A."/>
            <person name="Andronov E."/>
        </authorList>
    </citation>
    <scope>NUCLEOTIDE SEQUENCE [LARGE SCALE GENOMIC DNA]</scope>
    <source>
        <strain evidence="1">Vaf-46</strain>
    </source>
</reference>
<gene>
    <name evidence="1" type="ORF">A4U53_35760</name>
</gene>
<organism evidence="1">
    <name type="scientific">Rhizobium leguminosarum</name>
    <dbReference type="NCBI Taxonomy" id="384"/>
    <lineage>
        <taxon>Bacteria</taxon>
        <taxon>Pseudomonadati</taxon>
        <taxon>Pseudomonadota</taxon>
        <taxon>Alphaproteobacteria</taxon>
        <taxon>Hyphomicrobiales</taxon>
        <taxon>Rhizobiaceae</taxon>
        <taxon>Rhizobium/Agrobacterium group</taxon>
        <taxon>Rhizobium</taxon>
    </lineage>
</organism>
<dbReference type="EMBL" id="LWBS01000465">
    <property type="protein sequence ID" value="OAP88077.1"/>
    <property type="molecule type" value="Genomic_DNA"/>
</dbReference>
<comment type="caution">
    <text evidence="1">The sequence shown here is derived from an EMBL/GenBank/DDBJ whole genome shotgun (WGS) entry which is preliminary data.</text>
</comment>
<evidence type="ECO:0000313" key="1">
    <source>
        <dbReference type="EMBL" id="OAP88077.1"/>
    </source>
</evidence>
<name>A0A179B8Q1_RHILE</name>
<protein>
    <submittedName>
        <fullName evidence="1">Uncharacterized protein</fullName>
    </submittedName>
</protein>
<proteinExistence type="predicted"/>
<accession>A0A179B8Q1</accession>
<dbReference type="AlphaFoldDB" id="A0A179B8Q1"/>
<sequence>MDIAETASAGAAVRAIFGGATTLRVAASLLFTLSPLDGELSSAAQASDIVRIAKASGEADLTGPISKWPTVQSCIEPRSELVLEPYWREFDEKSDLWVCFFRIIEQLESEDKIKTWLDQFDIKLVKAPYSRLGPDGHTLGFMCRKINPKCGIKWNRVEATIPYILTPYAFGFIAYYKGARLEDFQVTVERE</sequence>